<organism evidence="7 8">
    <name type="scientific">Candidatus Microsaccharimonas sossegonensis</name>
    <dbReference type="NCBI Taxonomy" id="2506948"/>
    <lineage>
        <taxon>Bacteria</taxon>
        <taxon>Candidatus Saccharimonadota</taxon>
        <taxon>Candidatus Saccharimonadia</taxon>
        <taxon>Candidatus Saccharimonadales</taxon>
        <taxon>Candidatus Saccharimonadaceae</taxon>
        <taxon>Candidatus Microsaccharimonas</taxon>
    </lineage>
</organism>
<dbReference type="Gene3D" id="1.10.8.100">
    <property type="entry name" value="Ribosomal RNA adenine dimethylase-like, domain 2"/>
    <property type="match status" value="1"/>
</dbReference>
<dbReference type="PANTHER" id="PTHR11727">
    <property type="entry name" value="DIMETHYLADENOSINE TRANSFERASE"/>
    <property type="match status" value="1"/>
</dbReference>
<keyword evidence="1 5" id="KW-0489">Methyltransferase</keyword>
<feature type="binding site" evidence="5">
    <location>
        <position position="10"/>
    </location>
    <ligand>
        <name>S-adenosyl-L-methionine</name>
        <dbReference type="ChEBI" id="CHEBI:59789"/>
    </ligand>
</feature>
<feature type="binding site" evidence="5">
    <location>
        <position position="37"/>
    </location>
    <ligand>
        <name>S-adenosyl-L-methionine</name>
        <dbReference type="ChEBI" id="CHEBI:59789"/>
    </ligand>
</feature>
<dbReference type="InterPro" id="IPR020598">
    <property type="entry name" value="rRNA_Ade_methylase_Trfase_N"/>
</dbReference>
<evidence type="ECO:0000256" key="3">
    <source>
        <dbReference type="ARBA" id="ARBA00022691"/>
    </source>
</evidence>
<sequence>MARLTAYSQHNLRGQDFIRELIGHTNLKVSDIVYDIGAGTGAITAALASKVLHVYAIEFEPIAAAKLRKNMRGYENVTVKDGNFLEMKLPNGGYKIFANIPFHLSSLIVHKITEDKNPPSTAYLIVQKQFANKLLPNYDGFTGALGMMIGPTFGVRIRRPLKRSDYTPPPAVDTVLIEIKKREEPFIPLHQMASYRTFIERCFADPEFFAKTPQAKIGLRKGIKPSEMKLDQWVQLFNR</sequence>
<dbReference type="InterPro" id="IPR029063">
    <property type="entry name" value="SAM-dependent_MTases_sf"/>
</dbReference>
<keyword evidence="3 5" id="KW-0949">S-adenosyl-L-methionine</keyword>
<reference evidence="7" key="1">
    <citation type="submission" date="2019-01" db="EMBL/GenBank/DDBJ databases">
        <title>Genomic signatures and co-occurrence patterns of the ultra-small Saccharimodia (Patescibacteria phylum) suggest a symbiotic lifestyle.</title>
        <authorList>
            <person name="Lemos L."/>
            <person name="Medeiros J."/>
            <person name="Andreote F."/>
            <person name="Fernandes G."/>
            <person name="Varani A."/>
            <person name="Oliveira G."/>
            <person name="Pylro V."/>
        </authorList>
    </citation>
    <scope>NUCLEOTIDE SEQUENCE [LARGE SCALE GENOMIC DNA]</scope>
    <source>
        <strain evidence="7">AMD02</strain>
    </source>
</reference>
<feature type="binding site" evidence="5">
    <location>
        <position position="58"/>
    </location>
    <ligand>
        <name>S-adenosyl-L-methionine</name>
        <dbReference type="ChEBI" id="CHEBI:59789"/>
    </ligand>
</feature>
<dbReference type="Pfam" id="PF00398">
    <property type="entry name" value="RrnaAD"/>
    <property type="match status" value="1"/>
</dbReference>
<dbReference type="Gene3D" id="3.40.50.150">
    <property type="entry name" value="Vaccinia Virus protein VP39"/>
    <property type="match status" value="1"/>
</dbReference>
<comment type="caution">
    <text evidence="7">The sequence shown here is derived from an EMBL/GenBank/DDBJ whole genome shotgun (WGS) entry which is preliminary data.</text>
</comment>
<evidence type="ECO:0000256" key="2">
    <source>
        <dbReference type="ARBA" id="ARBA00022679"/>
    </source>
</evidence>
<dbReference type="SMART" id="SM00650">
    <property type="entry name" value="rADc"/>
    <property type="match status" value="1"/>
</dbReference>
<comment type="caution">
    <text evidence="5">Lacks conserved residue(s) required for the propagation of feature annotation.</text>
</comment>
<evidence type="ECO:0000256" key="4">
    <source>
        <dbReference type="ARBA" id="ARBA00022884"/>
    </source>
</evidence>
<feature type="domain" description="Ribosomal RNA adenine methylase transferase N-terminal" evidence="6">
    <location>
        <begin position="17"/>
        <end position="183"/>
    </location>
</feature>
<dbReference type="CDD" id="cd02440">
    <property type="entry name" value="AdoMet_MTases"/>
    <property type="match status" value="1"/>
</dbReference>
<dbReference type="GO" id="GO:0003723">
    <property type="term" value="F:RNA binding"/>
    <property type="evidence" value="ECO:0007669"/>
    <property type="project" value="UniProtKB-UniRule"/>
</dbReference>
<evidence type="ECO:0000313" key="8">
    <source>
        <dbReference type="Proteomes" id="UP000289257"/>
    </source>
</evidence>
<protein>
    <submittedName>
        <fullName evidence="7">Methyltransferase domain-containing protein</fullName>
    </submittedName>
</protein>
<evidence type="ECO:0000256" key="1">
    <source>
        <dbReference type="ARBA" id="ARBA00022603"/>
    </source>
</evidence>
<proteinExistence type="inferred from homology"/>
<dbReference type="PANTHER" id="PTHR11727:SF7">
    <property type="entry name" value="DIMETHYLADENOSINE TRANSFERASE-RELATED"/>
    <property type="match status" value="1"/>
</dbReference>
<dbReference type="AlphaFoldDB" id="A0A4Q0AIB1"/>
<keyword evidence="2 5" id="KW-0808">Transferase</keyword>
<dbReference type="Proteomes" id="UP000289257">
    <property type="component" value="Unassembled WGS sequence"/>
</dbReference>
<evidence type="ECO:0000256" key="5">
    <source>
        <dbReference type="PROSITE-ProRule" id="PRU01026"/>
    </source>
</evidence>
<evidence type="ECO:0000259" key="6">
    <source>
        <dbReference type="SMART" id="SM00650"/>
    </source>
</evidence>
<feature type="binding site" evidence="5">
    <location>
        <position position="99"/>
    </location>
    <ligand>
        <name>S-adenosyl-L-methionine</name>
        <dbReference type="ChEBI" id="CHEBI:59789"/>
    </ligand>
</feature>
<keyword evidence="8" id="KW-1185">Reference proteome</keyword>
<evidence type="ECO:0000313" key="7">
    <source>
        <dbReference type="EMBL" id="RWZ78884.1"/>
    </source>
</evidence>
<name>A0A4Q0AIB1_9BACT</name>
<dbReference type="InterPro" id="IPR023165">
    <property type="entry name" value="rRNA_Ade_diMease-like_C"/>
</dbReference>
<dbReference type="EMBL" id="SCKX01000001">
    <property type="protein sequence ID" value="RWZ78884.1"/>
    <property type="molecule type" value="Genomic_DNA"/>
</dbReference>
<dbReference type="InterPro" id="IPR001737">
    <property type="entry name" value="KsgA/Erm"/>
</dbReference>
<gene>
    <name evidence="7" type="ORF">EOT05_04015</name>
</gene>
<dbReference type="PROSITE" id="PS51689">
    <property type="entry name" value="SAM_RNA_A_N6_MT"/>
    <property type="match status" value="1"/>
</dbReference>
<accession>A0A4Q0AIB1</accession>
<dbReference type="SUPFAM" id="SSF53335">
    <property type="entry name" value="S-adenosyl-L-methionine-dependent methyltransferases"/>
    <property type="match status" value="1"/>
</dbReference>
<comment type="similarity">
    <text evidence="5">Belongs to the class I-like SAM-binding methyltransferase superfamily. rRNA adenine N(6)-methyltransferase family.</text>
</comment>
<feature type="binding site" evidence="5">
    <location>
        <position position="12"/>
    </location>
    <ligand>
        <name>S-adenosyl-L-methionine</name>
        <dbReference type="ChEBI" id="CHEBI:59789"/>
    </ligand>
</feature>
<keyword evidence="4 5" id="KW-0694">RNA-binding</keyword>
<dbReference type="GO" id="GO:0000179">
    <property type="term" value="F:rRNA (adenine-N6,N6-)-dimethyltransferase activity"/>
    <property type="evidence" value="ECO:0007669"/>
    <property type="project" value="UniProtKB-UniRule"/>
</dbReference>